<evidence type="ECO:0000256" key="5">
    <source>
        <dbReference type="ARBA" id="ARBA00023136"/>
    </source>
</evidence>
<dbReference type="GO" id="GO:0008049">
    <property type="term" value="P:male courtship behavior"/>
    <property type="evidence" value="ECO:0007669"/>
    <property type="project" value="TreeGrafter"/>
</dbReference>
<protein>
    <recommendedName>
        <fullName evidence="8">Gustatory receptor</fullName>
    </recommendedName>
</protein>
<keyword evidence="4 8" id="KW-1133">Transmembrane helix</keyword>
<dbReference type="GO" id="GO:0005886">
    <property type="term" value="C:plasma membrane"/>
    <property type="evidence" value="ECO:0007669"/>
    <property type="project" value="UniProtKB-SubCell"/>
</dbReference>
<keyword evidence="5 8" id="KW-0472">Membrane</keyword>
<comment type="caution">
    <text evidence="9">The sequence shown here is derived from an EMBL/GenBank/DDBJ whole genome shotgun (WGS) entry which is preliminary data.</text>
</comment>
<evidence type="ECO:0000256" key="3">
    <source>
        <dbReference type="ARBA" id="ARBA00022692"/>
    </source>
</evidence>
<evidence type="ECO:0000256" key="7">
    <source>
        <dbReference type="ARBA" id="ARBA00023224"/>
    </source>
</evidence>
<dbReference type="GO" id="GO:0007635">
    <property type="term" value="P:chemosensory behavior"/>
    <property type="evidence" value="ECO:0007669"/>
    <property type="project" value="TreeGrafter"/>
</dbReference>
<keyword evidence="6 8" id="KW-0675">Receptor</keyword>
<reference evidence="9" key="1">
    <citation type="journal article" date="2023" name="IScience">
        <title>Live-bearing cockroach genome reveals convergent evolutionary mechanisms linked to viviparity in insects and beyond.</title>
        <authorList>
            <person name="Fouks B."/>
            <person name="Harrison M.C."/>
            <person name="Mikhailova A.A."/>
            <person name="Marchal E."/>
            <person name="English S."/>
            <person name="Carruthers M."/>
            <person name="Jennings E.C."/>
            <person name="Chiamaka E.L."/>
            <person name="Frigard R.A."/>
            <person name="Pippel M."/>
            <person name="Attardo G.M."/>
            <person name="Benoit J.B."/>
            <person name="Bornberg-Bauer E."/>
            <person name="Tobe S.S."/>
        </authorList>
    </citation>
    <scope>NUCLEOTIDE SEQUENCE</scope>
    <source>
        <strain evidence="9">Stay&amp;Tobe</strain>
    </source>
</reference>
<feature type="transmembrane region" description="Helical" evidence="8">
    <location>
        <begin position="441"/>
        <end position="459"/>
    </location>
</feature>
<dbReference type="AlphaFoldDB" id="A0AAD8A696"/>
<evidence type="ECO:0000256" key="4">
    <source>
        <dbReference type="ARBA" id="ARBA00022989"/>
    </source>
</evidence>
<keyword evidence="10" id="KW-1185">Reference proteome</keyword>
<keyword evidence="2 8" id="KW-1003">Cell membrane</keyword>
<feature type="transmembrane region" description="Helical" evidence="8">
    <location>
        <begin position="362"/>
        <end position="383"/>
    </location>
</feature>
<proteinExistence type="inferred from homology"/>
<dbReference type="EMBL" id="JASPKZ010003446">
    <property type="protein sequence ID" value="KAJ9593345.1"/>
    <property type="molecule type" value="Genomic_DNA"/>
</dbReference>
<evidence type="ECO:0000313" key="10">
    <source>
        <dbReference type="Proteomes" id="UP001233999"/>
    </source>
</evidence>
<evidence type="ECO:0000256" key="8">
    <source>
        <dbReference type="RuleBase" id="RU363108"/>
    </source>
</evidence>
<reference evidence="9" key="2">
    <citation type="submission" date="2023-05" db="EMBL/GenBank/DDBJ databases">
        <authorList>
            <person name="Fouks B."/>
        </authorList>
    </citation>
    <scope>NUCLEOTIDE SEQUENCE</scope>
    <source>
        <strain evidence="9">Stay&amp;Tobe</strain>
        <tissue evidence="9">Testes</tissue>
    </source>
</reference>
<dbReference type="GO" id="GO:0050909">
    <property type="term" value="P:sensory perception of taste"/>
    <property type="evidence" value="ECO:0007669"/>
    <property type="project" value="InterPro"/>
</dbReference>
<evidence type="ECO:0000256" key="6">
    <source>
        <dbReference type="ARBA" id="ARBA00023170"/>
    </source>
</evidence>
<dbReference type="Proteomes" id="UP001233999">
    <property type="component" value="Unassembled WGS sequence"/>
</dbReference>
<feature type="transmembrane region" description="Helical" evidence="8">
    <location>
        <begin position="43"/>
        <end position="65"/>
    </location>
</feature>
<dbReference type="GO" id="GO:0043025">
    <property type="term" value="C:neuronal cell body"/>
    <property type="evidence" value="ECO:0007669"/>
    <property type="project" value="TreeGrafter"/>
</dbReference>
<feature type="transmembrane region" description="Helical" evidence="8">
    <location>
        <begin position="85"/>
        <end position="105"/>
    </location>
</feature>
<dbReference type="PANTHER" id="PTHR21143">
    <property type="entry name" value="INVERTEBRATE GUSTATORY RECEPTOR"/>
    <property type="match status" value="1"/>
</dbReference>
<dbReference type="PANTHER" id="PTHR21143:SF133">
    <property type="entry name" value="GUSTATORY AND PHEROMONE RECEPTOR 32A-RELATED"/>
    <property type="match status" value="1"/>
</dbReference>
<dbReference type="GO" id="GO:0030425">
    <property type="term" value="C:dendrite"/>
    <property type="evidence" value="ECO:0007669"/>
    <property type="project" value="TreeGrafter"/>
</dbReference>
<accession>A0AAD8A696</accession>
<keyword evidence="3 8" id="KW-0812">Transmembrane</keyword>
<keyword evidence="7 8" id="KW-0807">Transducer</keyword>
<comment type="subcellular location">
    <subcellularLocation>
        <location evidence="1 8">Cell membrane</location>
        <topology evidence="1 8">Multi-pass membrane protein</topology>
    </subcellularLocation>
</comment>
<comment type="similarity">
    <text evidence="8">Belongs to the insect chemoreceptor superfamily. Gustatory receptor (GR) family.</text>
</comment>
<dbReference type="GO" id="GO:0030424">
    <property type="term" value="C:axon"/>
    <property type="evidence" value="ECO:0007669"/>
    <property type="project" value="TreeGrafter"/>
</dbReference>
<name>A0AAD8A696_DIPPU</name>
<feature type="transmembrane region" description="Helical" evidence="8">
    <location>
        <begin position="321"/>
        <end position="342"/>
    </location>
</feature>
<gene>
    <name evidence="9" type="ORF">L9F63_015115</name>
</gene>
<dbReference type="InterPro" id="IPR013604">
    <property type="entry name" value="7TM_chemorcpt"/>
</dbReference>
<comment type="function">
    <text evidence="8">Gustatory receptor which mediates acceptance or avoidance behavior, depending on its substrates.</text>
</comment>
<dbReference type="GO" id="GO:0007165">
    <property type="term" value="P:signal transduction"/>
    <property type="evidence" value="ECO:0007669"/>
    <property type="project" value="UniProtKB-KW"/>
</dbReference>
<feature type="transmembrane region" description="Helical" evidence="8">
    <location>
        <begin position="179"/>
        <end position="196"/>
    </location>
</feature>
<organism evidence="9 10">
    <name type="scientific">Diploptera punctata</name>
    <name type="common">Pacific beetle cockroach</name>
    <dbReference type="NCBI Taxonomy" id="6984"/>
    <lineage>
        <taxon>Eukaryota</taxon>
        <taxon>Metazoa</taxon>
        <taxon>Ecdysozoa</taxon>
        <taxon>Arthropoda</taxon>
        <taxon>Hexapoda</taxon>
        <taxon>Insecta</taxon>
        <taxon>Pterygota</taxon>
        <taxon>Neoptera</taxon>
        <taxon>Polyneoptera</taxon>
        <taxon>Dictyoptera</taxon>
        <taxon>Blattodea</taxon>
        <taxon>Blaberoidea</taxon>
        <taxon>Blaberidae</taxon>
        <taxon>Diplopterinae</taxon>
        <taxon>Diploptera</taxon>
    </lineage>
</organism>
<sequence>MKVNTNSEDIFSALKLLYYVSKVFGLAPYSLRKEERKINTRWFLDILWSSTWISFFIFGLCVHVQNLTLFNPEESSTKRNITYSIFVITAYFSNIVSLLLTVSFFKTSSPKILNKISAVDCVLIQHSEDCIVYMKIKLYIISELIVLSLMLATLCYANIVVFCNTTVKCISVMTQNLSMIANTIAIVQFFNLVLLLKQRYTILNSWIKPIYKNFGTMQQNSQNINRNPENSTASNNIQNRRHENSASKLLVLIQTYRNINDILKYSKQDNMENLESIEIPEENKYTILQNNNIFEDGSRMYVVRVIYSELHETVRLMNKSYGCALFVGTLWIFVNIVGNIFFTMDKINNLSNSEYKREDLKQAFLFISSLLFSLMLLIAITVSSHLTYNESCRSEILVQKLLLIPEINLDLRSELNLFSAESSVMKAEFTTCGLFVLNMRVLFAVVSLTATYLVFMSLLN</sequence>
<feature type="transmembrane region" description="Helical" evidence="8">
    <location>
        <begin position="144"/>
        <end position="167"/>
    </location>
</feature>
<evidence type="ECO:0000256" key="1">
    <source>
        <dbReference type="ARBA" id="ARBA00004651"/>
    </source>
</evidence>
<evidence type="ECO:0000256" key="2">
    <source>
        <dbReference type="ARBA" id="ARBA00022475"/>
    </source>
</evidence>
<evidence type="ECO:0000313" key="9">
    <source>
        <dbReference type="EMBL" id="KAJ9593345.1"/>
    </source>
</evidence>
<dbReference type="Pfam" id="PF08395">
    <property type="entry name" value="7tm_7"/>
    <property type="match status" value="2"/>
</dbReference>